<dbReference type="InterPro" id="IPR050985">
    <property type="entry name" value="Alpha-glycosidase_related"/>
</dbReference>
<feature type="domain" description="Glycosyl hydrolase family 36 N-terminal" evidence="6">
    <location>
        <begin position="40"/>
        <end position="270"/>
    </location>
</feature>
<evidence type="ECO:0000256" key="2">
    <source>
        <dbReference type="ARBA" id="ARBA00012755"/>
    </source>
</evidence>
<dbReference type="SUPFAM" id="SSF51445">
    <property type="entry name" value="(Trans)glycosidases"/>
    <property type="match status" value="1"/>
</dbReference>
<dbReference type="GO" id="GO:0004557">
    <property type="term" value="F:alpha-galactosidase activity"/>
    <property type="evidence" value="ECO:0007669"/>
    <property type="project" value="UniProtKB-EC"/>
</dbReference>
<sequence>MTQVSQFETICADGERLKLVYGCSEASYAAFALLFVGDALPRFVHWGRPLAYPKSLLNAYQALRPQRVSGALDETAWVSVLPLQSEAWTGSTKFRVARAGRELYCRFHVSQVRVGTHLRFGGIEVPAVDVFAKDDDQGVALTWTCEIDDGGLVRQRMHVHNIGEGVLTVGRVELGYPVPADACEMMTTTGHHLRERSPQRQPLTIGRFQKESLVGRPDFDASLLLTLGTPGFGFERGEVYCTHVGWSGNSVLYGERTPYTQAMIGGGECLFDGEVVLDPVVESVVDSTPSDDRMTLTAETTCYTTPWVYGSYGSGLDEASARFHQYVRSCHPNFARKPRPVNLNTWEAVYFNQNFETLAELADKAAQVGVERFVVDDGWFGARRDDTKALGDWVVSRQVWPEGKRGLAALADHVHARGMQFGLWFEPEMISPDSDAARKHPEWVLHADQHRLPMQGRSQQVMDLTNPEAYRHVFGAMDSLVERLGIDYIKWDHNKWVTEAVSLNSGLPAVHRQTLAVYRMFSDLKARHPELEIESCASGGARVDLGILEFADRIWVSDCVDPVERTDIQRYTSLLVPPEMLGEHVGDSPAHSTARATSEHMRMATALFGSMGVEWNLLKQNDESLEELGSWIAVFKDRREDFRTGRVVHGDDCDPAVRLDGVVSVGQRRATYRFTQLTTSQTYPAAPVRLPGLDRKALYRVRPLCVSEDLQAEDIGNAQSPCLWWNQEGVELDGEALGSYGLRLPSINPAQAVVFEAVKVE</sequence>
<proteinExistence type="predicted"/>
<dbReference type="PANTHER" id="PTHR43053:SF3">
    <property type="entry name" value="ALPHA-GALACTOSIDASE C-RELATED"/>
    <property type="match status" value="1"/>
</dbReference>
<dbReference type="Proteomes" id="UP000028730">
    <property type="component" value="Unassembled WGS sequence"/>
</dbReference>
<gene>
    <name evidence="7" type="ORF">BBOMB_0317</name>
</gene>
<evidence type="ECO:0000259" key="6">
    <source>
        <dbReference type="Pfam" id="PF16875"/>
    </source>
</evidence>
<protein>
    <recommendedName>
        <fullName evidence="2">alpha-galactosidase</fullName>
        <ecNumber evidence="2">3.2.1.22</ecNumber>
    </recommendedName>
</protein>
<dbReference type="FunFam" id="3.20.20.70:FF:000118">
    <property type="entry name" value="Alpha-galactosidase"/>
    <property type="match status" value="1"/>
</dbReference>
<dbReference type="GO" id="GO:0016052">
    <property type="term" value="P:carbohydrate catabolic process"/>
    <property type="evidence" value="ECO:0007669"/>
    <property type="project" value="InterPro"/>
</dbReference>
<evidence type="ECO:0000259" key="5">
    <source>
        <dbReference type="Pfam" id="PF16874"/>
    </source>
</evidence>
<dbReference type="EC" id="3.2.1.22" evidence="2"/>
<dbReference type="RefSeq" id="WP_044086863.1">
    <property type="nucleotide sequence ID" value="NZ_ATLK01000001.1"/>
</dbReference>
<evidence type="ECO:0000256" key="1">
    <source>
        <dbReference type="ARBA" id="ARBA00001255"/>
    </source>
</evidence>
<dbReference type="InterPro" id="IPR038417">
    <property type="entry name" value="Alpga-gal_N_sf"/>
</dbReference>
<dbReference type="InterPro" id="IPR031704">
    <property type="entry name" value="Glyco_hydro_36_N"/>
</dbReference>
<reference evidence="7 8" key="1">
    <citation type="journal article" date="2014" name="Appl. Environ. Microbiol.">
        <title>Genomic encyclopedia of type strains of the genus Bifidobacterium.</title>
        <authorList>
            <person name="Milani C."/>
            <person name="Lugli G.A."/>
            <person name="Duranti S."/>
            <person name="Turroni F."/>
            <person name="Bottacini F."/>
            <person name="Mangifesta M."/>
            <person name="Sanchez B."/>
            <person name="Viappiani A."/>
            <person name="Mancabelli L."/>
            <person name="Taminiau B."/>
            <person name="Delcenserie V."/>
            <person name="Barrangou R."/>
            <person name="Margolles A."/>
            <person name="van Sinderen D."/>
            <person name="Ventura M."/>
        </authorList>
    </citation>
    <scope>NUCLEOTIDE SEQUENCE [LARGE SCALE GENOMIC DNA]</scope>
    <source>
        <strain evidence="7 8">DSM 19703</strain>
    </source>
</reference>
<name>A0A080N239_9BIFI</name>
<dbReference type="InterPro" id="IPR031705">
    <property type="entry name" value="Glyco_hydro_36_C"/>
</dbReference>
<dbReference type="InterPro" id="IPR017853">
    <property type="entry name" value="GH"/>
</dbReference>
<evidence type="ECO:0000256" key="4">
    <source>
        <dbReference type="ARBA" id="ARBA00023295"/>
    </source>
</evidence>
<dbReference type="Gene3D" id="2.70.98.60">
    <property type="entry name" value="alpha-galactosidase from lactobacil brevis"/>
    <property type="match status" value="1"/>
</dbReference>
<dbReference type="STRING" id="1341695.BBOMB_0317"/>
<dbReference type="InterPro" id="IPR002252">
    <property type="entry name" value="Glyco_hydro_36"/>
</dbReference>
<dbReference type="InterPro" id="IPR000111">
    <property type="entry name" value="Glyco_hydro_27/36_CS"/>
</dbReference>
<keyword evidence="8" id="KW-1185">Reference proteome</keyword>
<dbReference type="Pfam" id="PF02065">
    <property type="entry name" value="Melibiase"/>
    <property type="match status" value="1"/>
</dbReference>
<dbReference type="Pfam" id="PF16874">
    <property type="entry name" value="Glyco_hydro_36C"/>
    <property type="match status" value="1"/>
</dbReference>
<dbReference type="OrthoDB" id="9758822at2"/>
<dbReference type="CDD" id="cd14791">
    <property type="entry name" value="GH36"/>
    <property type="match status" value="1"/>
</dbReference>
<dbReference type="InterPro" id="IPR013785">
    <property type="entry name" value="Aldolase_TIM"/>
</dbReference>
<accession>A0A080N239</accession>
<dbReference type="PROSITE" id="PS00512">
    <property type="entry name" value="ALPHA_GALACTOSIDASE"/>
    <property type="match status" value="1"/>
</dbReference>
<comment type="catalytic activity">
    <reaction evidence="1">
        <text>Hydrolysis of terminal, non-reducing alpha-D-galactose residues in alpha-D-galactosides, including galactose oligosaccharides, galactomannans and galactolipids.</text>
        <dbReference type="EC" id="3.2.1.22"/>
    </reaction>
</comment>
<dbReference type="PANTHER" id="PTHR43053">
    <property type="entry name" value="GLYCOSIDASE FAMILY 31"/>
    <property type="match status" value="1"/>
</dbReference>
<evidence type="ECO:0000256" key="3">
    <source>
        <dbReference type="ARBA" id="ARBA00022801"/>
    </source>
</evidence>
<dbReference type="eggNOG" id="COG3345">
    <property type="taxonomic scope" value="Bacteria"/>
</dbReference>
<keyword evidence="3 7" id="KW-0378">Hydrolase</keyword>
<dbReference type="Pfam" id="PF16875">
    <property type="entry name" value="Glyco_hydro_36N"/>
    <property type="match status" value="1"/>
</dbReference>
<evidence type="ECO:0000313" key="8">
    <source>
        <dbReference type="Proteomes" id="UP000028730"/>
    </source>
</evidence>
<dbReference type="AlphaFoldDB" id="A0A080N239"/>
<keyword evidence="4 7" id="KW-0326">Glycosidase</keyword>
<dbReference type="EMBL" id="ATLK01000001">
    <property type="protein sequence ID" value="KFF30988.1"/>
    <property type="molecule type" value="Genomic_DNA"/>
</dbReference>
<dbReference type="Gene3D" id="3.20.20.70">
    <property type="entry name" value="Aldolase class I"/>
    <property type="match status" value="1"/>
</dbReference>
<dbReference type="PRINTS" id="PR00743">
    <property type="entry name" value="GLHYDRLASE36"/>
</dbReference>
<evidence type="ECO:0000313" key="7">
    <source>
        <dbReference type="EMBL" id="KFF30988.1"/>
    </source>
</evidence>
<comment type="caution">
    <text evidence="7">The sequence shown here is derived from an EMBL/GenBank/DDBJ whole genome shotgun (WGS) entry which is preliminary data.</text>
</comment>
<organism evidence="7 8">
    <name type="scientific">Bifidobacterium bombi DSM 19703</name>
    <dbReference type="NCBI Taxonomy" id="1341695"/>
    <lineage>
        <taxon>Bacteria</taxon>
        <taxon>Bacillati</taxon>
        <taxon>Actinomycetota</taxon>
        <taxon>Actinomycetes</taxon>
        <taxon>Bifidobacteriales</taxon>
        <taxon>Bifidobacteriaceae</taxon>
        <taxon>Bifidobacterium</taxon>
    </lineage>
</organism>
<feature type="domain" description="Glycosyl hydrolase family 36 C-terminal" evidence="5">
    <location>
        <begin position="662"/>
        <end position="755"/>
    </location>
</feature>